<comment type="caution">
    <text evidence="2">The sequence shown here is derived from an EMBL/GenBank/DDBJ whole genome shotgun (WGS) entry which is preliminary data.</text>
</comment>
<evidence type="ECO:0000313" key="3">
    <source>
        <dbReference type="Proteomes" id="UP000276133"/>
    </source>
</evidence>
<dbReference type="AlphaFoldDB" id="A0A3M7T7V8"/>
<dbReference type="EMBL" id="REGN01000170">
    <property type="protein sequence ID" value="RNA43957.1"/>
    <property type="molecule type" value="Genomic_DNA"/>
</dbReference>
<proteinExistence type="predicted"/>
<evidence type="ECO:0000313" key="2">
    <source>
        <dbReference type="EMBL" id="RNA43957.1"/>
    </source>
</evidence>
<gene>
    <name evidence="2" type="ORF">BpHYR1_031258</name>
</gene>
<accession>A0A3M7T7V8</accession>
<protein>
    <submittedName>
        <fullName evidence="2">Uncharacterized protein</fullName>
    </submittedName>
</protein>
<reference evidence="2 3" key="1">
    <citation type="journal article" date="2018" name="Sci. Rep.">
        <title>Genomic signatures of local adaptation to the degree of environmental predictability in rotifers.</title>
        <authorList>
            <person name="Franch-Gras L."/>
            <person name="Hahn C."/>
            <person name="Garcia-Roger E.M."/>
            <person name="Carmona M.J."/>
            <person name="Serra M."/>
            <person name="Gomez A."/>
        </authorList>
    </citation>
    <scope>NUCLEOTIDE SEQUENCE [LARGE SCALE GENOMIC DNA]</scope>
    <source>
        <strain evidence="2">HYR1</strain>
    </source>
</reference>
<feature type="chain" id="PRO_5018001093" evidence="1">
    <location>
        <begin position="23"/>
        <end position="88"/>
    </location>
</feature>
<organism evidence="2 3">
    <name type="scientific">Brachionus plicatilis</name>
    <name type="common">Marine rotifer</name>
    <name type="synonym">Brachionus muelleri</name>
    <dbReference type="NCBI Taxonomy" id="10195"/>
    <lineage>
        <taxon>Eukaryota</taxon>
        <taxon>Metazoa</taxon>
        <taxon>Spiralia</taxon>
        <taxon>Gnathifera</taxon>
        <taxon>Rotifera</taxon>
        <taxon>Eurotatoria</taxon>
        <taxon>Monogononta</taxon>
        <taxon>Pseudotrocha</taxon>
        <taxon>Ploima</taxon>
        <taxon>Brachionidae</taxon>
        <taxon>Brachionus</taxon>
    </lineage>
</organism>
<name>A0A3M7T7V8_BRAPC</name>
<evidence type="ECO:0000256" key="1">
    <source>
        <dbReference type="SAM" id="SignalP"/>
    </source>
</evidence>
<sequence>MKNKQCFFVIVTFVLLCDLALGQYRRLTESCEFSEECISARCAKNRCASVKCRLNRDCLKVGRDHYCRDRGLKIIASECVPKKGKKLA</sequence>
<feature type="signal peptide" evidence="1">
    <location>
        <begin position="1"/>
        <end position="22"/>
    </location>
</feature>
<dbReference type="Proteomes" id="UP000276133">
    <property type="component" value="Unassembled WGS sequence"/>
</dbReference>
<keyword evidence="3" id="KW-1185">Reference proteome</keyword>
<keyword evidence="1" id="KW-0732">Signal</keyword>